<organism evidence="8">
    <name type="scientific">Arion vulgaris</name>
    <dbReference type="NCBI Taxonomy" id="1028688"/>
    <lineage>
        <taxon>Eukaryota</taxon>
        <taxon>Metazoa</taxon>
        <taxon>Spiralia</taxon>
        <taxon>Lophotrochozoa</taxon>
        <taxon>Mollusca</taxon>
        <taxon>Gastropoda</taxon>
        <taxon>Heterobranchia</taxon>
        <taxon>Euthyneura</taxon>
        <taxon>Panpulmonata</taxon>
        <taxon>Eupulmonata</taxon>
        <taxon>Stylommatophora</taxon>
        <taxon>Helicina</taxon>
        <taxon>Arionoidea</taxon>
        <taxon>Arionidae</taxon>
        <taxon>Arion</taxon>
    </lineage>
</organism>
<dbReference type="GO" id="GO:0140359">
    <property type="term" value="F:ABC-type transporter activity"/>
    <property type="evidence" value="ECO:0007669"/>
    <property type="project" value="InterPro"/>
</dbReference>
<evidence type="ECO:0000256" key="5">
    <source>
        <dbReference type="SAM" id="MobiDB-lite"/>
    </source>
</evidence>
<feature type="region of interest" description="Disordered" evidence="5">
    <location>
        <begin position="1"/>
        <end position="65"/>
    </location>
</feature>
<name>A0A0B7APL6_9EUPU</name>
<feature type="domain" description="ABC transmembrane type-1" evidence="7">
    <location>
        <begin position="89"/>
        <end position="254"/>
    </location>
</feature>
<dbReference type="GO" id="GO:0005524">
    <property type="term" value="F:ATP binding"/>
    <property type="evidence" value="ECO:0007669"/>
    <property type="project" value="InterPro"/>
</dbReference>
<dbReference type="AlphaFoldDB" id="A0A0B7APL6"/>
<evidence type="ECO:0000256" key="6">
    <source>
        <dbReference type="SAM" id="Phobius"/>
    </source>
</evidence>
<feature type="non-terminal residue" evidence="8">
    <location>
        <position position="254"/>
    </location>
</feature>
<feature type="compositionally biased region" description="Polar residues" evidence="5">
    <location>
        <begin position="38"/>
        <end position="51"/>
    </location>
</feature>
<dbReference type="SUPFAM" id="SSF90123">
    <property type="entry name" value="ABC transporter transmembrane region"/>
    <property type="match status" value="1"/>
</dbReference>
<comment type="subcellular location">
    <subcellularLocation>
        <location evidence="1">Membrane</location>
        <topology evidence="1">Multi-pass membrane protein</topology>
    </subcellularLocation>
</comment>
<accession>A0A0B7APL6</accession>
<evidence type="ECO:0000256" key="3">
    <source>
        <dbReference type="ARBA" id="ARBA00022989"/>
    </source>
</evidence>
<evidence type="ECO:0000259" key="7">
    <source>
        <dbReference type="PROSITE" id="PS50929"/>
    </source>
</evidence>
<feature type="transmembrane region" description="Helical" evidence="6">
    <location>
        <begin position="86"/>
        <end position="109"/>
    </location>
</feature>
<keyword evidence="3 6" id="KW-1133">Transmembrane helix</keyword>
<evidence type="ECO:0000313" key="8">
    <source>
        <dbReference type="EMBL" id="CEK81860.1"/>
    </source>
</evidence>
<feature type="transmembrane region" description="Helical" evidence="6">
    <location>
        <begin position="184"/>
        <end position="208"/>
    </location>
</feature>
<evidence type="ECO:0000256" key="1">
    <source>
        <dbReference type="ARBA" id="ARBA00004141"/>
    </source>
</evidence>
<dbReference type="GO" id="GO:0005886">
    <property type="term" value="C:plasma membrane"/>
    <property type="evidence" value="ECO:0007669"/>
    <property type="project" value="TreeGrafter"/>
</dbReference>
<protein>
    <recommendedName>
        <fullName evidence="7">ABC transmembrane type-1 domain-containing protein</fullName>
    </recommendedName>
</protein>
<dbReference type="PANTHER" id="PTHR24222:SF76">
    <property type="entry name" value="MYCOBACTIN IMPORT ATP-BINDING_PERMEASE PROTEIN IRTB"/>
    <property type="match status" value="1"/>
</dbReference>
<dbReference type="InterPro" id="IPR039421">
    <property type="entry name" value="Type_1_exporter"/>
</dbReference>
<dbReference type="Pfam" id="PF00664">
    <property type="entry name" value="ABC_membrane"/>
    <property type="match status" value="1"/>
</dbReference>
<dbReference type="PROSITE" id="PS50929">
    <property type="entry name" value="ABC_TM1F"/>
    <property type="match status" value="1"/>
</dbReference>
<dbReference type="Gene3D" id="1.20.1560.10">
    <property type="entry name" value="ABC transporter type 1, transmembrane domain"/>
    <property type="match status" value="1"/>
</dbReference>
<dbReference type="PANTHER" id="PTHR24222">
    <property type="entry name" value="ABC TRANSPORTER B FAMILY"/>
    <property type="match status" value="1"/>
</dbReference>
<gene>
    <name evidence="8" type="primary">ORF128326</name>
</gene>
<dbReference type="InterPro" id="IPR036640">
    <property type="entry name" value="ABC1_TM_sf"/>
</dbReference>
<keyword evidence="4 6" id="KW-0472">Membrane</keyword>
<dbReference type="EMBL" id="HACG01034995">
    <property type="protein sequence ID" value="CEK81860.1"/>
    <property type="molecule type" value="Transcribed_RNA"/>
</dbReference>
<evidence type="ECO:0000256" key="2">
    <source>
        <dbReference type="ARBA" id="ARBA00022692"/>
    </source>
</evidence>
<sequence>MAELKNYTTARPISAENGKHSQRNGKTNGVEPMEMATINVQEQKEIGNNTDDGGGKNGKEKKEKKEKLPMVGVAEVFRFSDWKDKLMMVIATFAAAINGAALPCMIIVFGDMIDLFADTGRLEVYLNQIGAFLNYTGLKKEDIFKDTSKLPPLCANISIFYHGNNTCPPVDLGDGILDEMSTYAIYYCIIGVGVLITAYFQVSLWMIAAERQAHRIRQEFLKNVMRQDIGWFDTHEAAELSTRLADDVSKIQDG</sequence>
<keyword evidence="2 6" id="KW-0812">Transmembrane</keyword>
<dbReference type="InterPro" id="IPR011527">
    <property type="entry name" value="ABC1_TM_dom"/>
</dbReference>
<proteinExistence type="predicted"/>
<feature type="compositionally biased region" description="Polar residues" evidence="5">
    <location>
        <begin position="1"/>
        <end position="11"/>
    </location>
</feature>
<evidence type="ECO:0000256" key="4">
    <source>
        <dbReference type="ARBA" id="ARBA00023136"/>
    </source>
</evidence>
<reference evidence="8" key="1">
    <citation type="submission" date="2014-12" db="EMBL/GenBank/DDBJ databases">
        <title>Insight into the proteome of Arion vulgaris.</title>
        <authorList>
            <person name="Aradska J."/>
            <person name="Bulat T."/>
            <person name="Smidak R."/>
            <person name="Sarate P."/>
            <person name="Gangsoo J."/>
            <person name="Sialana F."/>
            <person name="Bilban M."/>
            <person name="Lubec G."/>
        </authorList>
    </citation>
    <scope>NUCLEOTIDE SEQUENCE</scope>
    <source>
        <tissue evidence="8">Skin</tissue>
    </source>
</reference>
<feature type="compositionally biased region" description="Basic and acidic residues" evidence="5">
    <location>
        <begin position="53"/>
        <end position="65"/>
    </location>
</feature>